<dbReference type="GO" id="GO:0000750">
    <property type="term" value="P:pheromone-dependent signal transduction involved in conjugation with cellular fusion"/>
    <property type="evidence" value="ECO:0007669"/>
    <property type="project" value="EnsemblFungi"/>
</dbReference>
<keyword evidence="15" id="KW-0460">Magnesium</keyword>
<name>G0V5N2_NAUCA</name>
<feature type="binding site" evidence="13">
    <location>
        <position position="43"/>
    </location>
    <ligand>
        <name>ATP</name>
        <dbReference type="ChEBI" id="CHEBI:30616"/>
    </ligand>
</feature>
<keyword evidence="5" id="KW-0597">Phosphoprotein</keyword>
<dbReference type="PROSITE" id="PS00107">
    <property type="entry name" value="PROTEIN_KINASE_ATP"/>
    <property type="match status" value="1"/>
</dbReference>
<evidence type="ECO:0000256" key="7">
    <source>
        <dbReference type="ARBA" id="ARBA00022741"/>
    </source>
</evidence>
<reference evidence="17 18" key="1">
    <citation type="journal article" date="2011" name="Proc. Natl. Acad. Sci. U.S.A.">
        <title>Evolutionary erosion of yeast sex chromosomes by mating-type switching accidents.</title>
        <authorList>
            <person name="Gordon J.L."/>
            <person name="Armisen D."/>
            <person name="Proux-Wera E."/>
            <person name="Oheigeartaigh S.S."/>
            <person name="Byrne K.P."/>
            <person name="Wolfe K.H."/>
        </authorList>
    </citation>
    <scope>NUCLEOTIDE SEQUENCE [LARGE SCALE GENOMIC DNA]</scope>
    <source>
        <strain evidence="18">ATCC 76901 / BCRC 22586 / CBS 4309 / NBRC 1992 / NRRL Y-12630</strain>
    </source>
</reference>
<dbReference type="RefSeq" id="XP_003673161.1">
    <property type="nucleotide sequence ID" value="XM_003673113.1"/>
</dbReference>
<feature type="domain" description="Protein kinase" evidence="16">
    <location>
        <begin position="13"/>
        <end position="312"/>
    </location>
</feature>
<evidence type="ECO:0000256" key="14">
    <source>
        <dbReference type="RuleBase" id="RU000304"/>
    </source>
</evidence>
<keyword evidence="4 14" id="KW-0723">Serine/threonine-protein kinase</keyword>
<evidence type="ECO:0000256" key="10">
    <source>
        <dbReference type="ARBA" id="ARBA00022840"/>
    </source>
</evidence>
<dbReference type="Gene3D" id="3.30.200.20">
    <property type="entry name" value="Phosphorylase Kinase, domain 1"/>
    <property type="match status" value="1"/>
</dbReference>
<evidence type="ECO:0000256" key="6">
    <source>
        <dbReference type="ARBA" id="ARBA00022679"/>
    </source>
</evidence>
<evidence type="ECO:0000256" key="2">
    <source>
        <dbReference type="ARBA" id="ARBA00008832"/>
    </source>
</evidence>
<dbReference type="Proteomes" id="UP000001640">
    <property type="component" value="Chromosome 1"/>
</dbReference>
<dbReference type="FunFam" id="1.10.510.10:FF:000206">
    <property type="entry name" value="Mitogen-activated protein kinase"/>
    <property type="match status" value="1"/>
</dbReference>
<dbReference type="GO" id="GO:0001402">
    <property type="term" value="P:signal transduction involved in filamentous growth"/>
    <property type="evidence" value="ECO:0007669"/>
    <property type="project" value="EnsemblFungi"/>
</dbReference>
<comment type="activity regulation">
    <text evidence="15">Activated by threonine and tyrosine phosphorylation.</text>
</comment>
<gene>
    <name evidence="17" type="primary">NCAS0A02120</name>
    <name evidence="17" type="ordered locus">NCAS_0A02120</name>
</gene>
<keyword evidence="10 13" id="KW-0067">ATP-binding</keyword>
<dbReference type="InterPro" id="IPR008271">
    <property type="entry name" value="Ser/Thr_kinase_AS"/>
</dbReference>
<dbReference type="GO" id="GO:0005935">
    <property type="term" value="C:cellular bud neck"/>
    <property type="evidence" value="ECO:0007669"/>
    <property type="project" value="EnsemblFungi"/>
</dbReference>
<organism evidence="17 18">
    <name type="scientific">Naumovozyma castellii</name>
    <name type="common">Yeast</name>
    <name type="synonym">Saccharomyces castellii</name>
    <dbReference type="NCBI Taxonomy" id="27288"/>
    <lineage>
        <taxon>Eukaryota</taxon>
        <taxon>Fungi</taxon>
        <taxon>Dikarya</taxon>
        <taxon>Ascomycota</taxon>
        <taxon>Saccharomycotina</taxon>
        <taxon>Saccharomycetes</taxon>
        <taxon>Saccharomycetales</taxon>
        <taxon>Saccharomycetaceae</taxon>
        <taxon>Naumovozyma</taxon>
    </lineage>
</organism>
<dbReference type="InterPro" id="IPR050117">
    <property type="entry name" value="MAPK"/>
</dbReference>
<evidence type="ECO:0000256" key="11">
    <source>
        <dbReference type="ARBA" id="ARBA00047592"/>
    </source>
</evidence>
<dbReference type="InterPro" id="IPR000719">
    <property type="entry name" value="Prot_kinase_dom"/>
</dbReference>
<keyword evidence="18" id="KW-1185">Reference proteome</keyword>
<evidence type="ECO:0000256" key="15">
    <source>
        <dbReference type="RuleBase" id="RU361165"/>
    </source>
</evidence>
<comment type="similarity">
    <text evidence="15">Belongs to the protein kinase superfamily. Ser/Thr protein kinase family. MAP kinase subfamily.</text>
</comment>
<dbReference type="PANTHER" id="PTHR24055">
    <property type="entry name" value="MITOGEN-ACTIVATED PROTEIN KINASE"/>
    <property type="match status" value="1"/>
</dbReference>
<evidence type="ECO:0000313" key="17">
    <source>
        <dbReference type="EMBL" id="CCC66770.1"/>
    </source>
</evidence>
<dbReference type="FunFam" id="3.30.200.20:FF:000073">
    <property type="entry name" value="Mitogen-activated protein kinase"/>
    <property type="match status" value="1"/>
</dbReference>
<evidence type="ECO:0000256" key="4">
    <source>
        <dbReference type="ARBA" id="ARBA00022527"/>
    </source>
</evidence>
<dbReference type="HOGENOM" id="CLU_000288_181_1_1"/>
<evidence type="ECO:0000256" key="8">
    <source>
        <dbReference type="ARBA" id="ARBA00022764"/>
    </source>
</evidence>
<evidence type="ECO:0000313" key="18">
    <source>
        <dbReference type="Proteomes" id="UP000001640"/>
    </source>
</evidence>
<reference key="2">
    <citation type="submission" date="2011-08" db="EMBL/GenBank/DDBJ databases">
        <title>Genome sequence of Naumovozyma castellii.</title>
        <authorList>
            <person name="Gordon J.L."/>
            <person name="Armisen D."/>
            <person name="Proux-Wera E."/>
            <person name="OhEigeartaigh S.S."/>
            <person name="Byrne K.P."/>
            <person name="Wolfe K.H."/>
        </authorList>
    </citation>
    <scope>NUCLEOTIDE SEQUENCE</scope>
    <source>
        <strain>Type strain:CBS 4309</strain>
    </source>
</reference>
<keyword evidence="7 13" id="KW-0547">Nucleotide-binding</keyword>
<evidence type="ECO:0000256" key="1">
    <source>
        <dbReference type="ARBA" id="ARBA00004418"/>
    </source>
</evidence>
<dbReference type="InterPro" id="IPR011009">
    <property type="entry name" value="Kinase-like_dom_sf"/>
</dbReference>
<comment type="cofactor">
    <cofactor evidence="15">
        <name>Mg(2+)</name>
        <dbReference type="ChEBI" id="CHEBI:18420"/>
    </cofactor>
</comment>
<dbReference type="STRING" id="1064592.G0V5N2"/>
<dbReference type="GO" id="GO:0005634">
    <property type="term" value="C:nucleus"/>
    <property type="evidence" value="ECO:0007669"/>
    <property type="project" value="EnsemblFungi"/>
</dbReference>
<dbReference type="GO" id="GO:0005524">
    <property type="term" value="F:ATP binding"/>
    <property type="evidence" value="ECO:0007669"/>
    <property type="project" value="UniProtKB-UniRule"/>
</dbReference>
<dbReference type="FunCoup" id="G0V5N2">
    <property type="interactions" value="799"/>
</dbReference>
<comment type="subcellular location">
    <subcellularLocation>
        <location evidence="1">Periplasm</location>
    </subcellularLocation>
</comment>
<protein>
    <recommendedName>
        <fullName evidence="3 15">Mitogen-activated protein kinase</fullName>
        <ecNumber evidence="3 15">2.7.11.24</ecNumber>
    </recommendedName>
</protein>
<keyword evidence="9 15" id="KW-0418">Kinase</keyword>
<dbReference type="Pfam" id="PF00069">
    <property type="entry name" value="Pkinase"/>
    <property type="match status" value="1"/>
</dbReference>
<dbReference type="GO" id="GO:0001403">
    <property type="term" value="P:invasive growth in response to glucose limitation"/>
    <property type="evidence" value="ECO:0007669"/>
    <property type="project" value="EnsemblFungi"/>
</dbReference>
<proteinExistence type="inferred from homology"/>
<evidence type="ECO:0000256" key="3">
    <source>
        <dbReference type="ARBA" id="ARBA00012411"/>
    </source>
</evidence>
<dbReference type="eggNOG" id="KOG0660">
    <property type="taxonomic scope" value="Eukaryota"/>
</dbReference>
<dbReference type="GO" id="GO:0004707">
    <property type="term" value="F:MAP kinase activity"/>
    <property type="evidence" value="ECO:0007669"/>
    <property type="project" value="UniProtKB-EC"/>
</dbReference>
<evidence type="ECO:0000256" key="5">
    <source>
        <dbReference type="ARBA" id="ARBA00022553"/>
    </source>
</evidence>
<evidence type="ECO:0000256" key="12">
    <source>
        <dbReference type="ARBA" id="ARBA00048312"/>
    </source>
</evidence>
<dbReference type="GeneID" id="96900259"/>
<accession>G0V5N2</accession>
<evidence type="ECO:0000256" key="9">
    <source>
        <dbReference type="ARBA" id="ARBA00022777"/>
    </source>
</evidence>
<dbReference type="SMART" id="SM00220">
    <property type="entry name" value="S_TKc"/>
    <property type="match status" value="1"/>
</dbReference>
<comment type="catalytic activity">
    <reaction evidence="11 15">
        <text>L-threonyl-[protein] + ATP = O-phospho-L-threonyl-[protein] + ADP + H(+)</text>
        <dbReference type="Rhea" id="RHEA:46608"/>
        <dbReference type="Rhea" id="RHEA-COMP:11060"/>
        <dbReference type="Rhea" id="RHEA-COMP:11605"/>
        <dbReference type="ChEBI" id="CHEBI:15378"/>
        <dbReference type="ChEBI" id="CHEBI:30013"/>
        <dbReference type="ChEBI" id="CHEBI:30616"/>
        <dbReference type="ChEBI" id="CHEBI:61977"/>
        <dbReference type="ChEBI" id="CHEBI:456216"/>
        <dbReference type="EC" id="2.7.11.24"/>
    </reaction>
</comment>
<dbReference type="GO" id="GO:0106310">
    <property type="term" value="F:protein serine kinase activity"/>
    <property type="evidence" value="ECO:0007669"/>
    <property type="project" value="RHEA"/>
</dbReference>
<dbReference type="PROSITE" id="PS00108">
    <property type="entry name" value="PROTEIN_KINASE_ST"/>
    <property type="match status" value="1"/>
</dbReference>
<keyword evidence="8" id="KW-0574">Periplasm</keyword>
<sequence length="377" mass="43493">MPRTITFDIPPQYQLVDLIGEGAYGTVCSAIHKPSGIKVAIKKIQPFSKAMFVTRTLREIKLLTYFNNHENIISILDKIKPISMDKFQAVYLVQELMETDLQRVISNNNTNKSLTDDHIQYFTYQILRALKSIHSAKVIHRDLKPSNLLLNSNCDLKICDFGLSRCLTSSNDSKKTLVGFMTEYVATRWYRAPEIMLTFQEYTTAMDIWSVGCILAEMVTGRPLFPGRDYHHQLWLILEVLGTPSLEDFEQIKSKRAREYIANLPLKPPMAWDIVLSNTNLNPDLIDLLTKMLMFNPNKRISAAEALQHPYLSTYHDPQDEPEYPPLNLDDPFWKLDNDINSKQQQQAQDATMIDENEEVSMELLKQMLFDEVMKPL</sequence>
<dbReference type="InterPro" id="IPR003527">
    <property type="entry name" value="MAP_kinase_CS"/>
</dbReference>
<dbReference type="OrthoDB" id="192887at2759"/>
<dbReference type="GO" id="GO:0010973">
    <property type="term" value="P:positive regulation of division septum assembly"/>
    <property type="evidence" value="ECO:0007669"/>
    <property type="project" value="EnsemblFungi"/>
</dbReference>
<comment type="similarity">
    <text evidence="2">Belongs to the protein kinase superfamily. CMGC Ser/Thr protein kinase family. MAP kinase subfamily.</text>
</comment>
<dbReference type="SUPFAM" id="SSF56112">
    <property type="entry name" value="Protein kinase-like (PK-like)"/>
    <property type="match status" value="1"/>
</dbReference>
<dbReference type="InParanoid" id="G0V5N2"/>
<dbReference type="AlphaFoldDB" id="G0V5N2"/>
<dbReference type="EC" id="2.7.11.24" evidence="3 15"/>
<evidence type="ECO:0000256" key="13">
    <source>
        <dbReference type="PROSITE-ProRule" id="PRU10141"/>
    </source>
</evidence>
<keyword evidence="6 15" id="KW-0808">Transferase</keyword>
<dbReference type="GO" id="GO:0042597">
    <property type="term" value="C:periplasmic space"/>
    <property type="evidence" value="ECO:0007669"/>
    <property type="project" value="UniProtKB-SubCell"/>
</dbReference>
<dbReference type="EMBL" id="HE576752">
    <property type="protein sequence ID" value="CCC66770.1"/>
    <property type="molecule type" value="Genomic_DNA"/>
</dbReference>
<dbReference type="KEGG" id="ncs:NCAS_0A02120"/>
<dbReference type="OMA" id="IAMMRFF"/>
<dbReference type="Gene3D" id="1.10.510.10">
    <property type="entry name" value="Transferase(Phosphotransferase) domain 1"/>
    <property type="match status" value="1"/>
</dbReference>
<dbReference type="PROSITE" id="PS50011">
    <property type="entry name" value="PROTEIN_KINASE_DOM"/>
    <property type="match status" value="1"/>
</dbReference>
<dbReference type="PROSITE" id="PS01351">
    <property type="entry name" value="MAPK"/>
    <property type="match status" value="1"/>
</dbReference>
<evidence type="ECO:0000259" key="16">
    <source>
        <dbReference type="PROSITE" id="PS50011"/>
    </source>
</evidence>
<comment type="catalytic activity">
    <reaction evidence="12">
        <text>L-seryl-[protein] + ATP = O-phospho-L-seryl-[protein] + ADP + H(+)</text>
        <dbReference type="Rhea" id="RHEA:17989"/>
        <dbReference type="Rhea" id="RHEA-COMP:9863"/>
        <dbReference type="Rhea" id="RHEA-COMP:11604"/>
        <dbReference type="ChEBI" id="CHEBI:15378"/>
        <dbReference type="ChEBI" id="CHEBI:29999"/>
        <dbReference type="ChEBI" id="CHEBI:30616"/>
        <dbReference type="ChEBI" id="CHEBI:83421"/>
        <dbReference type="ChEBI" id="CHEBI:456216"/>
        <dbReference type="EC" id="2.7.11.24"/>
    </reaction>
</comment>
<dbReference type="InterPro" id="IPR017441">
    <property type="entry name" value="Protein_kinase_ATP_BS"/>
</dbReference>